<evidence type="ECO:0000259" key="6">
    <source>
        <dbReference type="Pfam" id="PF00171"/>
    </source>
</evidence>
<gene>
    <name evidence="7" type="primary">hpaE</name>
    <name evidence="7" type="ORF">GCM10023332_16690</name>
</gene>
<accession>A0ABP9E0V4</accession>
<evidence type="ECO:0000313" key="7">
    <source>
        <dbReference type="EMBL" id="GAA4865195.1"/>
    </source>
</evidence>
<sequence>MRQFTHWIDGKACAPGDGAWLDVSEPASGSIYARVAAGTAGDVAAAVDAAAAAFPGWSALPNSARSHWLETLAAALEARADDFAHAESRDAGKPYRLARDVEIPRAVSNLRFFAHAATQFSSESHHGEAGLNYTLRPPLGVVGTISPWNLPLYLLTWKVAPALAAGNTVVAKPSEVTPATATLLGELAAGVGMPPGVLNIVHGEGPVVGEHLVTHPAVRAISFTGSTAVGRRIAGVAGPLLKKVSLELGGKNATLVFADSDWEEHLDTLVRSAFQNSGQICLCGSRILVERTIWARFRDAFVERAAALRVGDPMDPDAQLGPLVSQAHFDKVVAAIARARAEGARILCGGAPLERPGWFVPPTVVDGLDAACATNTEEIFGPVATLQPFDSDADALHMANAGDYGLAASIWTRDLSRAHRLARDVRAGVVWINTWMMRDLRTPFGGTGQSGLGREGGAEAMRFFTEPRNVGIAL</sequence>
<comment type="caution">
    <text evidence="7">The sequence shown here is derived from an EMBL/GenBank/DDBJ whole genome shotgun (WGS) entry which is preliminary data.</text>
</comment>
<dbReference type="PROSITE" id="PS00070">
    <property type="entry name" value="ALDEHYDE_DEHYDR_CYS"/>
    <property type="match status" value="1"/>
</dbReference>
<evidence type="ECO:0000313" key="8">
    <source>
        <dbReference type="Proteomes" id="UP001501323"/>
    </source>
</evidence>
<dbReference type="InterPro" id="IPR015590">
    <property type="entry name" value="Aldehyde_DH_dom"/>
</dbReference>
<keyword evidence="8" id="KW-1185">Reference proteome</keyword>
<keyword evidence="2 5" id="KW-0560">Oxidoreductase</keyword>
<dbReference type="Gene3D" id="3.40.605.10">
    <property type="entry name" value="Aldehyde Dehydrogenase, Chain A, domain 1"/>
    <property type="match status" value="1"/>
</dbReference>
<evidence type="ECO:0000256" key="1">
    <source>
        <dbReference type="ARBA" id="ARBA00009986"/>
    </source>
</evidence>
<dbReference type="InterPro" id="IPR016162">
    <property type="entry name" value="Ald_DH_N"/>
</dbReference>
<dbReference type="SUPFAM" id="SSF53720">
    <property type="entry name" value="ALDH-like"/>
    <property type="match status" value="1"/>
</dbReference>
<name>A0ABP9E0V4_9GAMM</name>
<proteinExistence type="inferred from homology"/>
<dbReference type="Pfam" id="PF00171">
    <property type="entry name" value="Aldedh"/>
    <property type="match status" value="1"/>
</dbReference>
<dbReference type="PANTHER" id="PTHR43720:SF2">
    <property type="entry name" value="2-AMINOMUCONIC SEMIALDEHYDE DEHYDROGENASE"/>
    <property type="match status" value="1"/>
</dbReference>
<evidence type="ECO:0000256" key="4">
    <source>
        <dbReference type="PROSITE-ProRule" id="PRU10007"/>
    </source>
</evidence>
<dbReference type="EMBL" id="BAABJY010000002">
    <property type="protein sequence ID" value="GAA4865195.1"/>
    <property type="molecule type" value="Genomic_DNA"/>
</dbReference>
<dbReference type="InterPro" id="IPR016161">
    <property type="entry name" value="Ald_DH/histidinol_DH"/>
</dbReference>
<comment type="similarity">
    <text evidence="1 5">Belongs to the aldehyde dehydrogenase family.</text>
</comment>
<dbReference type="InterPro" id="IPR016160">
    <property type="entry name" value="Ald_DH_CS_CYS"/>
</dbReference>
<reference evidence="8" key="1">
    <citation type="journal article" date="2019" name="Int. J. Syst. Evol. Microbiol.">
        <title>The Global Catalogue of Microorganisms (GCM) 10K type strain sequencing project: providing services to taxonomists for standard genome sequencing and annotation.</title>
        <authorList>
            <consortium name="The Broad Institute Genomics Platform"/>
            <consortium name="The Broad Institute Genome Sequencing Center for Infectious Disease"/>
            <person name="Wu L."/>
            <person name="Ma J."/>
        </authorList>
    </citation>
    <scope>NUCLEOTIDE SEQUENCE [LARGE SCALE GENOMIC DNA]</scope>
    <source>
        <strain evidence="8">JCM 18392</strain>
    </source>
</reference>
<dbReference type="RefSeq" id="WP_345295043.1">
    <property type="nucleotide sequence ID" value="NZ_BAABJY010000002.1"/>
</dbReference>
<keyword evidence="3" id="KW-0520">NAD</keyword>
<dbReference type="CDD" id="cd07093">
    <property type="entry name" value="ALDH_F8_HMSADH"/>
    <property type="match status" value="1"/>
</dbReference>
<dbReference type="InterPro" id="IPR029510">
    <property type="entry name" value="Ald_DH_CS_GLU"/>
</dbReference>
<feature type="active site" evidence="4">
    <location>
        <position position="247"/>
    </location>
</feature>
<dbReference type="Gene3D" id="3.40.309.10">
    <property type="entry name" value="Aldehyde Dehydrogenase, Chain A, domain 2"/>
    <property type="match status" value="1"/>
</dbReference>
<protein>
    <submittedName>
        <fullName evidence="7">5-carboxymethyl-2-hydroxymuconate semialdehyde dehydrogenase</fullName>
    </submittedName>
</protein>
<dbReference type="PROSITE" id="PS00687">
    <property type="entry name" value="ALDEHYDE_DEHYDR_GLU"/>
    <property type="match status" value="1"/>
</dbReference>
<evidence type="ECO:0000256" key="3">
    <source>
        <dbReference type="ARBA" id="ARBA00023027"/>
    </source>
</evidence>
<dbReference type="PANTHER" id="PTHR43720">
    <property type="entry name" value="2-AMINOMUCONIC SEMIALDEHYDE DEHYDROGENASE"/>
    <property type="match status" value="1"/>
</dbReference>
<evidence type="ECO:0000256" key="2">
    <source>
        <dbReference type="ARBA" id="ARBA00023002"/>
    </source>
</evidence>
<feature type="domain" description="Aldehyde dehydrogenase" evidence="6">
    <location>
        <begin position="21"/>
        <end position="470"/>
    </location>
</feature>
<evidence type="ECO:0000256" key="5">
    <source>
        <dbReference type="RuleBase" id="RU003345"/>
    </source>
</evidence>
<dbReference type="Proteomes" id="UP001501323">
    <property type="component" value="Unassembled WGS sequence"/>
</dbReference>
<organism evidence="7 8">
    <name type="scientific">Luteimonas vadosa</name>
    <dbReference type="NCBI Taxonomy" id="1165507"/>
    <lineage>
        <taxon>Bacteria</taxon>
        <taxon>Pseudomonadati</taxon>
        <taxon>Pseudomonadota</taxon>
        <taxon>Gammaproteobacteria</taxon>
        <taxon>Lysobacterales</taxon>
        <taxon>Lysobacteraceae</taxon>
        <taxon>Luteimonas</taxon>
    </lineage>
</organism>
<dbReference type="InterPro" id="IPR016163">
    <property type="entry name" value="Ald_DH_C"/>
</dbReference>